<evidence type="ECO:0000256" key="2">
    <source>
        <dbReference type="ARBA" id="ARBA00023015"/>
    </source>
</evidence>
<dbReference type="InterPro" id="IPR014284">
    <property type="entry name" value="RNA_pol_sigma-70_dom"/>
</dbReference>
<keyword evidence="4" id="KW-0238">DNA-binding</keyword>
<feature type="region of interest" description="Disordered" evidence="6">
    <location>
        <begin position="102"/>
        <end position="127"/>
    </location>
</feature>
<keyword evidence="3" id="KW-0731">Sigma factor</keyword>
<keyword evidence="9" id="KW-1185">Reference proteome</keyword>
<dbReference type="InterPro" id="IPR039425">
    <property type="entry name" value="RNA_pol_sigma-70-like"/>
</dbReference>
<dbReference type="InterPro" id="IPR007627">
    <property type="entry name" value="RNA_pol_sigma70_r2"/>
</dbReference>
<evidence type="ECO:0000256" key="6">
    <source>
        <dbReference type="SAM" id="MobiDB-lite"/>
    </source>
</evidence>
<name>A0ABW1KLA8_9ACTN</name>
<sequence length="201" mass="23025">MSTGATRPTEAGRADRPARLARCLERAQNGELTALDEVVRELNPLLWQVARAQSLSADQAADVVQTTWLELLRRLRDIRTPEALTAWLVTTTRREAWHVRNRQRRQVPDGTEAVESAVDPGPEPHEHLVSDERDRILWRHFQRLSERCRELLRVVAQVERPDYSVVAEALDMPRGSIGPTRGRCLAKLREMLLADPTWRAF</sequence>
<proteinExistence type="inferred from homology"/>
<dbReference type="SUPFAM" id="SSF88946">
    <property type="entry name" value="Sigma2 domain of RNA polymerase sigma factors"/>
    <property type="match status" value="1"/>
</dbReference>
<comment type="similarity">
    <text evidence="1">Belongs to the sigma-70 factor family. ECF subfamily.</text>
</comment>
<dbReference type="PANTHER" id="PTHR43133:SF8">
    <property type="entry name" value="RNA POLYMERASE SIGMA FACTOR HI_1459-RELATED"/>
    <property type="match status" value="1"/>
</dbReference>
<evidence type="ECO:0000259" key="7">
    <source>
        <dbReference type="Pfam" id="PF04542"/>
    </source>
</evidence>
<dbReference type="InterPro" id="IPR036388">
    <property type="entry name" value="WH-like_DNA-bd_sf"/>
</dbReference>
<dbReference type="Pfam" id="PF04542">
    <property type="entry name" value="Sigma70_r2"/>
    <property type="match status" value="1"/>
</dbReference>
<keyword evidence="5" id="KW-0804">Transcription</keyword>
<dbReference type="InterPro" id="IPR013325">
    <property type="entry name" value="RNA_pol_sigma_r2"/>
</dbReference>
<feature type="domain" description="RNA polymerase sigma-70 region 2" evidence="7">
    <location>
        <begin position="39"/>
        <end position="105"/>
    </location>
</feature>
<keyword evidence="2" id="KW-0805">Transcription regulation</keyword>
<dbReference type="Gene3D" id="1.10.1740.10">
    <property type="match status" value="1"/>
</dbReference>
<dbReference type="NCBIfam" id="TIGR02937">
    <property type="entry name" value="sigma70-ECF"/>
    <property type="match status" value="1"/>
</dbReference>
<dbReference type="RefSeq" id="WP_377431169.1">
    <property type="nucleotide sequence ID" value="NZ_JBHSPR010000054.1"/>
</dbReference>
<evidence type="ECO:0000256" key="5">
    <source>
        <dbReference type="ARBA" id="ARBA00023163"/>
    </source>
</evidence>
<evidence type="ECO:0000256" key="3">
    <source>
        <dbReference type="ARBA" id="ARBA00023082"/>
    </source>
</evidence>
<reference evidence="9" key="1">
    <citation type="journal article" date="2019" name="Int. J. Syst. Evol. Microbiol.">
        <title>The Global Catalogue of Microorganisms (GCM) 10K type strain sequencing project: providing services to taxonomists for standard genome sequencing and annotation.</title>
        <authorList>
            <consortium name="The Broad Institute Genomics Platform"/>
            <consortium name="The Broad Institute Genome Sequencing Center for Infectious Disease"/>
            <person name="Wu L."/>
            <person name="Ma J."/>
        </authorList>
    </citation>
    <scope>NUCLEOTIDE SEQUENCE [LARGE SCALE GENOMIC DNA]</scope>
    <source>
        <strain evidence="9">ZS-35-S2</strain>
    </source>
</reference>
<protein>
    <submittedName>
        <fullName evidence="8">RNA polymerase sigma factor</fullName>
    </submittedName>
</protein>
<evidence type="ECO:0000313" key="9">
    <source>
        <dbReference type="Proteomes" id="UP001596203"/>
    </source>
</evidence>
<comment type="caution">
    <text evidence="8">The sequence shown here is derived from an EMBL/GenBank/DDBJ whole genome shotgun (WGS) entry which is preliminary data.</text>
</comment>
<dbReference type="Proteomes" id="UP001596203">
    <property type="component" value="Unassembled WGS sequence"/>
</dbReference>
<dbReference type="SUPFAM" id="SSF88659">
    <property type="entry name" value="Sigma3 and sigma4 domains of RNA polymerase sigma factors"/>
    <property type="match status" value="1"/>
</dbReference>
<accession>A0ABW1KLA8</accession>
<dbReference type="Gene3D" id="1.10.10.10">
    <property type="entry name" value="Winged helix-like DNA-binding domain superfamily/Winged helix DNA-binding domain"/>
    <property type="match status" value="1"/>
</dbReference>
<evidence type="ECO:0000256" key="1">
    <source>
        <dbReference type="ARBA" id="ARBA00010641"/>
    </source>
</evidence>
<dbReference type="PANTHER" id="PTHR43133">
    <property type="entry name" value="RNA POLYMERASE ECF-TYPE SIGMA FACTO"/>
    <property type="match status" value="1"/>
</dbReference>
<dbReference type="EMBL" id="JBHSPR010000054">
    <property type="protein sequence ID" value="MFC6022081.1"/>
    <property type="molecule type" value="Genomic_DNA"/>
</dbReference>
<organism evidence="8 9">
    <name type="scientific">Plantactinospora solaniradicis</name>
    <dbReference type="NCBI Taxonomy" id="1723736"/>
    <lineage>
        <taxon>Bacteria</taxon>
        <taxon>Bacillati</taxon>
        <taxon>Actinomycetota</taxon>
        <taxon>Actinomycetes</taxon>
        <taxon>Micromonosporales</taxon>
        <taxon>Micromonosporaceae</taxon>
        <taxon>Plantactinospora</taxon>
    </lineage>
</organism>
<evidence type="ECO:0000313" key="8">
    <source>
        <dbReference type="EMBL" id="MFC6022081.1"/>
    </source>
</evidence>
<gene>
    <name evidence="8" type="ORF">ACFP2T_38705</name>
</gene>
<dbReference type="InterPro" id="IPR013324">
    <property type="entry name" value="RNA_pol_sigma_r3/r4-like"/>
</dbReference>
<evidence type="ECO:0000256" key="4">
    <source>
        <dbReference type="ARBA" id="ARBA00023125"/>
    </source>
</evidence>